<dbReference type="AlphaFoldDB" id="A0A4U5LZC3"/>
<evidence type="ECO:0000313" key="2">
    <source>
        <dbReference type="EMBL" id="TKR61706.1"/>
    </source>
</evidence>
<dbReference type="OrthoDB" id="5842160at2759"/>
<keyword evidence="3" id="KW-1185">Reference proteome</keyword>
<feature type="region of interest" description="Disordered" evidence="1">
    <location>
        <begin position="132"/>
        <end position="169"/>
    </location>
</feature>
<dbReference type="STRING" id="34508.A0A4U5LZC3"/>
<dbReference type="EMBL" id="AZBU02000011">
    <property type="protein sequence ID" value="TKR61706.1"/>
    <property type="molecule type" value="Genomic_DNA"/>
</dbReference>
<reference evidence="2 3" key="1">
    <citation type="journal article" date="2015" name="Genome Biol.">
        <title>Comparative genomics of Steinernema reveals deeply conserved gene regulatory networks.</title>
        <authorList>
            <person name="Dillman A.R."/>
            <person name="Macchietto M."/>
            <person name="Porter C.F."/>
            <person name="Rogers A."/>
            <person name="Williams B."/>
            <person name="Antoshechkin I."/>
            <person name="Lee M.M."/>
            <person name="Goodwin Z."/>
            <person name="Lu X."/>
            <person name="Lewis E.E."/>
            <person name="Goodrich-Blair H."/>
            <person name="Stock S.P."/>
            <person name="Adams B.J."/>
            <person name="Sternberg P.W."/>
            <person name="Mortazavi A."/>
        </authorList>
    </citation>
    <scope>NUCLEOTIDE SEQUENCE [LARGE SCALE GENOMIC DNA]</scope>
    <source>
        <strain evidence="2 3">ALL</strain>
    </source>
</reference>
<accession>A0A4U5LZC3</accession>
<comment type="caution">
    <text evidence="2">The sequence shown here is derived from an EMBL/GenBank/DDBJ whole genome shotgun (WGS) entry which is preliminary data.</text>
</comment>
<dbReference type="Proteomes" id="UP000298663">
    <property type="component" value="Unassembled WGS sequence"/>
</dbReference>
<evidence type="ECO:0000256" key="1">
    <source>
        <dbReference type="SAM" id="MobiDB-lite"/>
    </source>
</evidence>
<proteinExistence type="predicted"/>
<sequence>MADSEAFPDIRAYSTVYPTAGSLIIYWFQDSEILGVTDAREIVFEKTFDASERGKFLGNVAASLVEQRWNGAMKDQKLTISEMTSDDVTLNYLINRVTLHKLEPEEAKNRLQKFVLLLIKELIVLRKEEVKQEAPVLSKRSKNAPVIEKAENQSSLDKTKKVRRRPAGR</sequence>
<organism evidence="2 3">
    <name type="scientific">Steinernema carpocapsae</name>
    <name type="common">Entomopathogenic nematode</name>
    <dbReference type="NCBI Taxonomy" id="34508"/>
    <lineage>
        <taxon>Eukaryota</taxon>
        <taxon>Metazoa</taxon>
        <taxon>Ecdysozoa</taxon>
        <taxon>Nematoda</taxon>
        <taxon>Chromadorea</taxon>
        <taxon>Rhabditida</taxon>
        <taxon>Tylenchina</taxon>
        <taxon>Panagrolaimomorpha</taxon>
        <taxon>Strongyloidoidea</taxon>
        <taxon>Steinernematidae</taxon>
        <taxon>Steinernema</taxon>
    </lineage>
</organism>
<name>A0A4U5LZC3_STECR</name>
<gene>
    <name evidence="2" type="ORF">L596_028786</name>
</gene>
<evidence type="ECO:0000313" key="3">
    <source>
        <dbReference type="Proteomes" id="UP000298663"/>
    </source>
</evidence>
<reference evidence="2 3" key="2">
    <citation type="journal article" date="2019" name="G3 (Bethesda)">
        <title>Hybrid Assembly of the Genome of the Entomopathogenic Nematode Steinernema carpocapsae Identifies the X-Chromosome.</title>
        <authorList>
            <person name="Serra L."/>
            <person name="Macchietto M."/>
            <person name="Macias-Munoz A."/>
            <person name="McGill C.J."/>
            <person name="Rodriguez I.M."/>
            <person name="Rodriguez B."/>
            <person name="Murad R."/>
            <person name="Mortazavi A."/>
        </authorList>
    </citation>
    <scope>NUCLEOTIDE SEQUENCE [LARGE SCALE GENOMIC DNA]</scope>
    <source>
        <strain evidence="2 3">ALL</strain>
    </source>
</reference>
<protein>
    <submittedName>
        <fullName evidence="2">Uncharacterized protein</fullName>
    </submittedName>
</protein>
<feature type="compositionally biased region" description="Basic residues" evidence="1">
    <location>
        <begin position="160"/>
        <end position="169"/>
    </location>
</feature>